<reference evidence="3 4" key="1">
    <citation type="submission" date="2023-08" db="EMBL/GenBank/DDBJ databases">
        <title>Genome sequence of Thermaerobacter compostii strain Ins1, a spore-forming filamentous bacterium isolated from a deep geothermal reservoir.</title>
        <authorList>
            <person name="Bregnard D."/>
            <person name="Gonzalez D."/>
            <person name="Junier P."/>
        </authorList>
    </citation>
    <scope>NUCLEOTIDE SEQUENCE [LARGE SCALE GENOMIC DNA]</scope>
    <source>
        <strain evidence="3 4">Ins1</strain>
    </source>
</reference>
<evidence type="ECO:0000313" key="4">
    <source>
        <dbReference type="Proteomes" id="UP001304683"/>
    </source>
</evidence>
<organism evidence="3 4">
    <name type="scientific">Thermaerobacter composti</name>
    <dbReference type="NCBI Taxonomy" id="554949"/>
    <lineage>
        <taxon>Bacteria</taxon>
        <taxon>Bacillati</taxon>
        <taxon>Bacillota</taxon>
        <taxon>Clostridia</taxon>
        <taxon>Eubacteriales</taxon>
        <taxon>Clostridiales Family XVII. Incertae Sedis</taxon>
        <taxon>Thermaerobacter</taxon>
    </lineage>
</organism>
<keyword evidence="2" id="KW-0472">Membrane</keyword>
<evidence type="ECO:0000313" key="3">
    <source>
        <dbReference type="EMBL" id="WPD19105.1"/>
    </source>
</evidence>
<gene>
    <name evidence="3" type="ORF">Q5761_12325</name>
</gene>
<proteinExistence type="predicted"/>
<dbReference type="RefSeq" id="WP_318750728.1">
    <property type="nucleotide sequence ID" value="NZ_CP132508.1"/>
</dbReference>
<dbReference type="Pfam" id="PF14584">
    <property type="entry name" value="DUF4446"/>
    <property type="match status" value="1"/>
</dbReference>
<sequence>MDSFWSAIPWDQAWEMVGRAGTAVVAHSAAMAVISLGVAMLAVWQAVAAHRRLRRLERWLRAPGWDSAAASRQPDDAETGAILGRLHRLEMAQDEVARRVTQLAEELARCVRHVAVVRFNAFPHTGGEQSFALALLDAQGNGAVITTLAGREECRTYAKPITAGSSPYLLSDEEREAIRRAMGGGAPEPAVGATASGPARPREPAARP</sequence>
<accession>A0ABZ0QNP1</accession>
<protein>
    <submittedName>
        <fullName evidence="3">DUF4446 family protein</fullName>
    </submittedName>
</protein>
<feature type="transmembrane region" description="Helical" evidence="2">
    <location>
        <begin position="20"/>
        <end position="44"/>
    </location>
</feature>
<name>A0ABZ0QNP1_9FIRM</name>
<evidence type="ECO:0000256" key="2">
    <source>
        <dbReference type="SAM" id="Phobius"/>
    </source>
</evidence>
<keyword evidence="2" id="KW-1133">Transmembrane helix</keyword>
<dbReference type="EMBL" id="CP132508">
    <property type="protein sequence ID" value="WPD19105.1"/>
    <property type="molecule type" value="Genomic_DNA"/>
</dbReference>
<dbReference type="InterPro" id="IPR027981">
    <property type="entry name" value="DUF4446"/>
</dbReference>
<dbReference type="Proteomes" id="UP001304683">
    <property type="component" value="Chromosome"/>
</dbReference>
<keyword evidence="2" id="KW-0812">Transmembrane</keyword>
<feature type="region of interest" description="Disordered" evidence="1">
    <location>
        <begin position="178"/>
        <end position="208"/>
    </location>
</feature>
<keyword evidence="4" id="KW-1185">Reference proteome</keyword>
<evidence type="ECO:0000256" key="1">
    <source>
        <dbReference type="SAM" id="MobiDB-lite"/>
    </source>
</evidence>